<dbReference type="EC" id="3.2.1.51" evidence="2"/>
<dbReference type="PANTHER" id="PTHR10030:SF37">
    <property type="entry name" value="ALPHA-L-FUCOSIDASE-RELATED"/>
    <property type="match status" value="1"/>
</dbReference>
<reference evidence="8" key="1">
    <citation type="journal article" date="2019" name="Int. J. Syst. Evol. Microbiol.">
        <title>The Global Catalogue of Microorganisms (GCM) 10K type strain sequencing project: providing services to taxonomists for standard genome sequencing and annotation.</title>
        <authorList>
            <consortium name="The Broad Institute Genomics Platform"/>
            <consortium name="The Broad Institute Genome Sequencing Center for Infectious Disease"/>
            <person name="Wu L."/>
            <person name="Ma J."/>
        </authorList>
    </citation>
    <scope>NUCLEOTIDE SEQUENCE [LARGE SCALE GENOMIC DNA]</scope>
    <source>
        <strain evidence="8">CCM 8980</strain>
    </source>
</reference>
<dbReference type="InterPro" id="IPR000933">
    <property type="entry name" value="Glyco_hydro_29"/>
</dbReference>
<evidence type="ECO:0000259" key="6">
    <source>
        <dbReference type="Pfam" id="PF01120"/>
    </source>
</evidence>
<evidence type="ECO:0000256" key="1">
    <source>
        <dbReference type="ARBA" id="ARBA00007951"/>
    </source>
</evidence>
<keyword evidence="4" id="KW-0378">Hydrolase</keyword>
<evidence type="ECO:0000256" key="2">
    <source>
        <dbReference type="ARBA" id="ARBA00012662"/>
    </source>
</evidence>
<protein>
    <recommendedName>
        <fullName evidence="2">alpha-L-fucosidase</fullName>
        <ecNumber evidence="2">3.2.1.51</ecNumber>
    </recommendedName>
</protein>
<dbReference type="Gene3D" id="2.60.120.260">
    <property type="entry name" value="Galactose-binding domain-like"/>
    <property type="match status" value="1"/>
</dbReference>
<sequence>MKLAEAINVTPSPRQLAWQQLGFYGFIHFGMNTMTDREWGDGTEDPALFDPTGLDAAAADRAVAAMQAAHMRGLILTCKHHDGYCLWPTKTTTHSVAASPWQNGRGDVVRLFADACARHQMQFGVYLSPWDRHAAVYGQGKAYDDLYVAQLTELLSNYGSLFEIWLDGANGEGPNGKHQVYDWDRYYQVMRTLQPNAVIAVSGPDVRWIGNEAGHTRASEWSVVPAALREAERVAALSQQRDDAAFSRQFKSTDDDLGSRTALADYDGPLVWYPAEVDTSIRPGWFFHEAQDAQVRSGDELFDLYCKAVGGNAALLSNVPLNRHGRFGDADQAALVAVGKKIAQLTDPDVSGAAVVAATSSVAPFAITGGAGDAAAAIFGDVGDAPAAQQAWEAAPDDANPAVTLTWAQPVRVNTLTLREAISRGQRVEAFVVMALQADGWHELTRATTIGNCRILRFEDVETSAVKISFTAFRAAPTLMEARVARL</sequence>
<comment type="similarity">
    <text evidence="1">Belongs to the glycosyl hydrolase 29 family.</text>
</comment>
<dbReference type="Pfam" id="PF01120">
    <property type="entry name" value="Alpha_L_fucos"/>
    <property type="match status" value="1"/>
</dbReference>
<comment type="caution">
    <text evidence="7">The sequence shown here is derived from an EMBL/GenBank/DDBJ whole genome shotgun (WGS) entry which is preliminary data.</text>
</comment>
<accession>A0ABW4CK18</accession>
<dbReference type="RefSeq" id="WP_203626642.1">
    <property type="nucleotide sequence ID" value="NZ_BOLQ01000007.1"/>
</dbReference>
<dbReference type="Proteomes" id="UP001597196">
    <property type="component" value="Unassembled WGS sequence"/>
</dbReference>
<feature type="domain" description="Glycoside hydrolase family 29 N-terminal" evidence="6">
    <location>
        <begin position="59"/>
        <end position="340"/>
    </location>
</feature>
<proteinExistence type="inferred from homology"/>
<keyword evidence="3" id="KW-0732">Signal</keyword>
<evidence type="ECO:0000256" key="5">
    <source>
        <dbReference type="ARBA" id="ARBA00023295"/>
    </source>
</evidence>
<dbReference type="InterPro" id="IPR057739">
    <property type="entry name" value="Glyco_hydro_29_N"/>
</dbReference>
<evidence type="ECO:0000313" key="8">
    <source>
        <dbReference type="Proteomes" id="UP001597196"/>
    </source>
</evidence>
<dbReference type="InterPro" id="IPR017853">
    <property type="entry name" value="GH"/>
</dbReference>
<dbReference type="PANTHER" id="PTHR10030">
    <property type="entry name" value="ALPHA-L-FUCOSIDASE"/>
    <property type="match status" value="1"/>
</dbReference>
<evidence type="ECO:0000256" key="3">
    <source>
        <dbReference type="ARBA" id="ARBA00022729"/>
    </source>
</evidence>
<dbReference type="SMART" id="SM00812">
    <property type="entry name" value="Alpha_L_fucos"/>
    <property type="match status" value="1"/>
</dbReference>
<dbReference type="Gene3D" id="3.20.20.80">
    <property type="entry name" value="Glycosidases"/>
    <property type="match status" value="1"/>
</dbReference>
<evidence type="ECO:0000256" key="4">
    <source>
        <dbReference type="ARBA" id="ARBA00022801"/>
    </source>
</evidence>
<keyword evidence="5" id="KW-0326">Glycosidase</keyword>
<organism evidence="7 8">
    <name type="scientific">Lacticaseibacillus mingshuiensis</name>
    <dbReference type="NCBI Taxonomy" id="2799574"/>
    <lineage>
        <taxon>Bacteria</taxon>
        <taxon>Bacillati</taxon>
        <taxon>Bacillota</taxon>
        <taxon>Bacilli</taxon>
        <taxon>Lactobacillales</taxon>
        <taxon>Lactobacillaceae</taxon>
        <taxon>Lacticaseibacillus</taxon>
    </lineage>
</organism>
<dbReference type="SUPFAM" id="SSF51445">
    <property type="entry name" value="(Trans)glycosidases"/>
    <property type="match status" value="1"/>
</dbReference>
<dbReference type="EMBL" id="JBHTOC010000012">
    <property type="protein sequence ID" value="MFD1430328.1"/>
    <property type="molecule type" value="Genomic_DNA"/>
</dbReference>
<name>A0ABW4CK18_9LACO</name>
<evidence type="ECO:0000313" key="7">
    <source>
        <dbReference type="EMBL" id="MFD1430328.1"/>
    </source>
</evidence>
<gene>
    <name evidence="7" type="ORF">ACFQ4P_08715</name>
</gene>
<keyword evidence="8" id="KW-1185">Reference proteome</keyword>